<keyword evidence="1" id="KW-0547">Nucleotide-binding</keyword>
<dbReference type="InterPro" id="IPR020845">
    <property type="entry name" value="AMP-binding_CS"/>
</dbReference>
<dbReference type="GO" id="GO:0005524">
    <property type="term" value="F:ATP binding"/>
    <property type="evidence" value="ECO:0007669"/>
    <property type="project" value="UniProtKB-KW"/>
</dbReference>
<evidence type="ECO:0000313" key="5">
    <source>
        <dbReference type="Proteomes" id="UP000528457"/>
    </source>
</evidence>
<sequence length="554" mass="61635">MTSAMFEETTPLQQLYAREGNSPDQLYLRQSVNGEWVDYSWQSFGQHARKIANYLKQLGLEDGDRVAIHAKNCAEWLMVDMGIMLAGLVSVPLYPGQPESSMRYCMEHSETKAIFIGATDNPEALDGSIPDGVRRIGIWGNGLNADDSTAEIFANIEPLEDNPEYGLEKLFTIMYTSGTTGNPKGVMHTYASVAFTVPRMMAEEKYSNQDRFFSYLPLSHAAERIIVSMVSIYSGAVVHFGEGLETFVRDLNRVKPTIFFSVPRLWKKFKEGVDAKMSPQKQKILFNIPILGNIIKRKVIAGLGLDQARKCITGSAPTPVDLQEWYVNLGLPLMDGYGMTENFIYGCICRDKPIPGSVGKPYSDNEVKIGEGNEILFKSGALMKGYYLEPEKTAEALRDGYYHTGDTGYIDDNGNLYVTGRLSEVFKTSKGKFVKPTTLETRFGNTKVFGQMCIIGHGMDQPVLLAGLAEGVDGSDKVALETAIAGELSAINAELPPHECINNVFIVAEEWTIENELLTPTMKMRRNVIDGEYRKWVEQSLEANGKQQVHWQAA</sequence>
<dbReference type="EC" id="6.2.1.3" evidence="4"/>
<dbReference type="RefSeq" id="WP_166853142.1">
    <property type="nucleotide sequence ID" value="NZ_JAAONY010000001.1"/>
</dbReference>
<dbReference type="PROSITE" id="PS00455">
    <property type="entry name" value="AMP_BINDING"/>
    <property type="match status" value="1"/>
</dbReference>
<reference evidence="4 5" key="1">
    <citation type="submission" date="2020-08" db="EMBL/GenBank/DDBJ databases">
        <title>Genomic Encyclopedia of Type Strains, Phase IV (KMG-IV): sequencing the most valuable type-strain genomes for metagenomic binning, comparative biology and taxonomic classification.</title>
        <authorList>
            <person name="Goeker M."/>
        </authorList>
    </citation>
    <scope>NUCLEOTIDE SEQUENCE [LARGE SCALE GENOMIC DNA]</scope>
    <source>
        <strain evidence="4 5">DSM 22368</strain>
    </source>
</reference>
<dbReference type="Proteomes" id="UP000528457">
    <property type="component" value="Unassembled WGS sequence"/>
</dbReference>
<organism evidence="4 5">
    <name type="scientific">Pseudoteredinibacter isoporae</name>
    <dbReference type="NCBI Taxonomy" id="570281"/>
    <lineage>
        <taxon>Bacteria</taxon>
        <taxon>Pseudomonadati</taxon>
        <taxon>Pseudomonadota</taxon>
        <taxon>Gammaproteobacteria</taxon>
        <taxon>Cellvibrionales</taxon>
        <taxon>Cellvibrionaceae</taxon>
        <taxon>Pseudoteredinibacter</taxon>
    </lineage>
</organism>
<gene>
    <name evidence="4" type="ORF">HNR48_000062</name>
</gene>
<keyword evidence="5" id="KW-1185">Reference proteome</keyword>
<dbReference type="EMBL" id="JACHHT010000001">
    <property type="protein sequence ID" value="MBB6519784.1"/>
    <property type="molecule type" value="Genomic_DNA"/>
</dbReference>
<evidence type="ECO:0000256" key="2">
    <source>
        <dbReference type="ARBA" id="ARBA00022840"/>
    </source>
</evidence>
<dbReference type="Pfam" id="PF23562">
    <property type="entry name" value="AMP-binding_C_3"/>
    <property type="match status" value="1"/>
</dbReference>
<evidence type="ECO:0000259" key="3">
    <source>
        <dbReference type="Pfam" id="PF00501"/>
    </source>
</evidence>
<dbReference type="PANTHER" id="PTHR43272">
    <property type="entry name" value="LONG-CHAIN-FATTY-ACID--COA LIGASE"/>
    <property type="match status" value="1"/>
</dbReference>
<dbReference type="InterPro" id="IPR042099">
    <property type="entry name" value="ANL_N_sf"/>
</dbReference>
<accession>A0A7X0MVF9</accession>
<comment type="caution">
    <text evidence="4">The sequence shown here is derived from an EMBL/GenBank/DDBJ whole genome shotgun (WGS) entry which is preliminary data.</text>
</comment>
<dbReference type="InterPro" id="IPR000873">
    <property type="entry name" value="AMP-dep_synth/lig_dom"/>
</dbReference>
<evidence type="ECO:0000313" key="4">
    <source>
        <dbReference type="EMBL" id="MBB6519784.1"/>
    </source>
</evidence>
<dbReference type="InParanoid" id="A0A7X0MVF9"/>
<keyword evidence="4" id="KW-0436">Ligase</keyword>
<dbReference type="Pfam" id="PF00501">
    <property type="entry name" value="AMP-binding"/>
    <property type="match status" value="1"/>
</dbReference>
<proteinExistence type="predicted"/>
<dbReference type="Gene3D" id="3.40.50.12780">
    <property type="entry name" value="N-terminal domain of ligase-like"/>
    <property type="match status" value="1"/>
</dbReference>
<protein>
    <submittedName>
        <fullName evidence="4">Long-chain acyl-CoA synthetase</fullName>
        <ecNumber evidence="4">6.2.1.3</ecNumber>
    </submittedName>
</protein>
<dbReference type="GO" id="GO:0004467">
    <property type="term" value="F:long-chain fatty acid-CoA ligase activity"/>
    <property type="evidence" value="ECO:0007669"/>
    <property type="project" value="UniProtKB-EC"/>
</dbReference>
<dbReference type="PANTHER" id="PTHR43272:SF33">
    <property type="entry name" value="AMP-BINDING DOMAIN-CONTAINING PROTEIN-RELATED"/>
    <property type="match status" value="1"/>
</dbReference>
<name>A0A7X0MVF9_9GAMM</name>
<keyword evidence="2" id="KW-0067">ATP-binding</keyword>
<dbReference type="SUPFAM" id="SSF56801">
    <property type="entry name" value="Acetyl-CoA synthetase-like"/>
    <property type="match status" value="1"/>
</dbReference>
<evidence type="ECO:0000256" key="1">
    <source>
        <dbReference type="ARBA" id="ARBA00022741"/>
    </source>
</evidence>
<dbReference type="AlphaFoldDB" id="A0A7X0MVF9"/>
<dbReference type="GO" id="GO:0016020">
    <property type="term" value="C:membrane"/>
    <property type="evidence" value="ECO:0007669"/>
    <property type="project" value="TreeGrafter"/>
</dbReference>
<feature type="domain" description="AMP-dependent synthetase/ligase" evidence="3">
    <location>
        <begin position="24"/>
        <end position="387"/>
    </location>
</feature>